<evidence type="ECO:0008006" key="12">
    <source>
        <dbReference type="Google" id="ProtNLM"/>
    </source>
</evidence>
<feature type="domain" description="NB-ARC" evidence="6">
    <location>
        <begin position="216"/>
        <end position="327"/>
    </location>
</feature>
<keyword evidence="2" id="KW-0433">Leucine-rich repeat</keyword>
<dbReference type="SUPFAM" id="SSF52058">
    <property type="entry name" value="L domain-like"/>
    <property type="match status" value="1"/>
</dbReference>
<dbReference type="Pfam" id="PF00931">
    <property type="entry name" value="NB-ARC"/>
    <property type="match status" value="1"/>
</dbReference>
<dbReference type="PANTHER" id="PTHR23155">
    <property type="entry name" value="DISEASE RESISTANCE PROTEIN RP"/>
    <property type="match status" value="1"/>
</dbReference>
<name>A0A0E0RDB8_ORYRU</name>
<evidence type="ECO:0000259" key="9">
    <source>
        <dbReference type="Pfam" id="PF25019"/>
    </source>
</evidence>
<evidence type="ECO:0000256" key="5">
    <source>
        <dbReference type="ARBA" id="ARBA00022821"/>
    </source>
</evidence>
<dbReference type="PANTHER" id="PTHR23155:SF1188">
    <property type="entry name" value="OS11G0492300 PROTEIN"/>
    <property type="match status" value="1"/>
</dbReference>
<dbReference type="Proteomes" id="UP000008022">
    <property type="component" value="Unassembled WGS sequence"/>
</dbReference>
<dbReference type="InterPro" id="IPR032675">
    <property type="entry name" value="LRR_dom_sf"/>
</dbReference>
<keyword evidence="5" id="KW-0611">Plant defense</keyword>
<dbReference type="GO" id="GO:0043531">
    <property type="term" value="F:ADP binding"/>
    <property type="evidence" value="ECO:0007669"/>
    <property type="project" value="InterPro"/>
</dbReference>
<dbReference type="SUPFAM" id="SSF52540">
    <property type="entry name" value="P-loop containing nucleoside triphosphate hydrolases"/>
    <property type="match status" value="1"/>
</dbReference>
<dbReference type="AlphaFoldDB" id="A0A0E0RDB8"/>
<evidence type="ECO:0000259" key="8">
    <source>
        <dbReference type="Pfam" id="PF23559"/>
    </source>
</evidence>
<evidence type="ECO:0000256" key="2">
    <source>
        <dbReference type="ARBA" id="ARBA00022614"/>
    </source>
</evidence>
<dbReference type="eggNOG" id="KOG4658">
    <property type="taxonomic scope" value="Eukaryota"/>
</dbReference>
<accession>A0A0E0RDB8</accession>
<dbReference type="HOGENOM" id="CLU_000837_8_8_1"/>
<dbReference type="Gene3D" id="1.10.8.430">
    <property type="entry name" value="Helical domain of apoptotic protease-activating factors"/>
    <property type="match status" value="1"/>
</dbReference>
<keyword evidence="4" id="KW-0547">Nucleotide-binding</keyword>
<dbReference type="InterPro" id="IPR001611">
    <property type="entry name" value="Leu-rich_rpt"/>
</dbReference>
<dbReference type="Gene3D" id="3.40.50.300">
    <property type="entry name" value="P-loop containing nucleotide triphosphate hydrolases"/>
    <property type="match status" value="1"/>
</dbReference>
<dbReference type="Gramene" id="ORUFI12G02150.1">
    <property type="protein sequence ID" value="ORUFI12G02150.1"/>
    <property type="gene ID" value="ORUFI12G02150"/>
</dbReference>
<dbReference type="InterPro" id="IPR042197">
    <property type="entry name" value="Apaf_helical"/>
</dbReference>
<dbReference type="SUPFAM" id="SSF52047">
    <property type="entry name" value="RNI-like"/>
    <property type="match status" value="1"/>
</dbReference>
<dbReference type="OMA" id="ANDSLMY"/>
<feature type="domain" description="Disease resistance protein winged helix" evidence="8">
    <location>
        <begin position="435"/>
        <end position="500"/>
    </location>
</feature>
<evidence type="ECO:0000256" key="3">
    <source>
        <dbReference type="ARBA" id="ARBA00022737"/>
    </source>
</evidence>
<dbReference type="InterPro" id="IPR058922">
    <property type="entry name" value="WHD_DRP"/>
</dbReference>
<evidence type="ECO:0000256" key="4">
    <source>
        <dbReference type="ARBA" id="ARBA00022741"/>
    </source>
</evidence>
<dbReference type="GO" id="GO:0098542">
    <property type="term" value="P:defense response to other organism"/>
    <property type="evidence" value="ECO:0007669"/>
    <property type="project" value="TreeGrafter"/>
</dbReference>
<evidence type="ECO:0000259" key="7">
    <source>
        <dbReference type="Pfam" id="PF18052"/>
    </source>
</evidence>
<dbReference type="PRINTS" id="PR00364">
    <property type="entry name" value="DISEASERSIST"/>
</dbReference>
<keyword evidence="3" id="KW-0677">Repeat</keyword>
<reference evidence="11" key="1">
    <citation type="submission" date="2013-06" db="EMBL/GenBank/DDBJ databases">
        <authorList>
            <person name="Zhao Q."/>
        </authorList>
    </citation>
    <scope>NUCLEOTIDE SEQUENCE</scope>
    <source>
        <strain evidence="11">cv. W1943</strain>
    </source>
</reference>
<sequence length="1121" mass="127458">MEREKDGGGNDASRATTIYQSNAKELLAELKAKLTMVKAISEAADSRLITNTNLLHWLMRLHAAAQEAKDVLDEFEVDGSNIARKRKASDLILSSRSLKNLVIADESLKRIKIPSIIFKISRNGKFFSKLSLKNLVIPDESLTRLEHVVKTLTQLCATSATFIELIKMDDSKTNQLHKAAEASSHLPVDVPVFGRDEHDHPESSIGTGKVRAARHNILVLPIVGMSGVGKTTLAQVIYNHARVKQHFEHRAWVYVSEDFTIKRTLQEILHSFQGHGGAIFNGDESMEATITKLRIKISGGCKFFLVLDNMWEEMCQEWSVLLTALSDEAPLPWESFWPLFQYHTFGGVEVPQQDDNRNMLLIAQGIAKKLDGLPLAAKVIGNLLRCRFSWDNWRRVAESDWWNLEEALQGILPYLRVSYQHLSPKQRQCLAYCSIFPRNYLFDKDRVVQMWLAHDFIQWNEIADVMRPDDVGRQLFDELVERSFFQPTFVSNNNSVSLHQCFFHGERSTGVSSLAPGNIRHLALQVNSLEQCQELHKYRNLRTLLIFGRCESDAFFNLLDGMLEKSPSIRVLDLLIRGKPDLLDVDLHHLSYVKAPGKVWPKDARPLRKLRFLDLSFTKITKLKDLPTNLQVLHLRGYDADRVPQSITKLTNLRHLYVDGSALSKIQSIGQQTELQELESFIARKGQGFMIRELKNMREFTGRLCIRGIENIRSKDEAMEARLMDKKHVGALVIEGKRVPKFALEGLQPHTNIQELTIKFFQEQDFPDWVCPDNLVNLESYHFLSTIPPLGHLPLLKLLTLRKLPSVKHANGTSFGGFPSLEELELHSMEKWEEWTEPDAAAHAYGSSLFLGHLRKLHLAYCPSLRRFPHLPCFICIERAEDLQAWKLDPGITSMFSIEYCNHNVVMSAQQFKSLENIELIKSEGLRLADGFQYFSKLRSAWVEGCPQLLSAITTSVSVGFGQDCCAAHDEKQQQEASLLTHLRANDSLMYGDYFRTVGKLPSLRNLTICNESNGTNFSVKQELWFQQQNSLEHLCIEGFHALQRLPSFLVTMLSIKILKLHGLHGLQSIPDNALPLTLQEFNINNCTSCLSTRVSKDGADWPYVAHVPYIRVNGTTVQNL</sequence>
<dbReference type="InterPro" id="IPR056789">
    <property type="entry name" value="LRR_R13L1-DRL21"/>
</dbReference>
<evidence type="ECO:0000313" key="10">
    <source>
        <dbReference type="EnsemblPlants" id="ORUFI12G02150.1"/>
    </source>
</evidence>
<dbReference type="InterPro" id="IPR002182">
    <property type="entry name" value="NB-ARC"/>
</dbReference>
<feature type="domain" description="R13L1/DRL21-like LRR repeat region" evidence="9">
    <location>
        <begin position="691"/>
        <end position="803"/>
    </location>
</feature>
<evidence type="ECO:0000256" key="1">
    <source>
        <dbReference type="ARBA" id="ARBA00008894"/>
    </source>
</evidence>
<evidence type="ECO:0000313" key="11">
    <source>
        <dbReference type="Proteomes" id="UP000008022"/>
    </source>
</evidence>
<dbReference type="EnsemblPlants" id="ORUFI12G02150.1">
    <property type="protein sequence ID" value="ORUFI12G02150.1"/>
    <property type="gene ID" value="ORUFI12G02150"/>
</dbReference>
<proteinExistence type="inferred from homology"/>
<dbReference type="InterPro" id="IPR041118">
    <property type="entry name" value="Rx_N"/>
</dbReference>
<dbReference type="PROSITE" id="PS51450">
    <property type="entry name" value="LRR"/>
    <property type="match status" value="1"/>
</dbReference>
<dbReference type="Pfam" id="PF18052">
    <property type="entry name" value="Rx_N"/>
    <property type="match status" value="1"/>
</dbReference>
<dbReference type="Gene3D" id="1.10.10.10">
    <property type="entry name" value="Winged helix-like DNA-binding domain superfamily/Winged helix DNA-binding domain"/>
    <property type="match status" value="1"/>
</dbReference>
<dbReference type="Pfam" id="PF23559">
    <property type="entry name" value="WHD_DRP"/>
    <property type="match status" value="1"/>
</dbReference>
<dbReference type="STRING" id="4529.A0A0E0RDB8"/>
<dbReference type="Gene3D" id="3.80.10.10">
    <property type="entry name" value="Ribonuclease Inhibitor"/>
    <property type="match status" value="2"/>
</dbReference>
<dbReference type="Pfam" id="PF25019">
    <property type="entry name" value="LRR_R13L1-DRL21"/>
    <property type="match status" value="1"/>
</dbReference>
<keyword evidence="11" id="KW-1185">Reference proteome</keyword>
<dbReference type="InterPro" id="IPR044974">
    <property type="entry name" value="Disease_R_plants"/>
</dbReference>
<dbReference type="InterPro" id="IPR027417">
    <property type="entry name" value="P-loop_NTPase"/>
</dbReference>
<dbReference type="InterPro" id="IPR036388">
    <property type="entry name" value="WH-like_DNA-bd_sf"/>
</dbReference>
<evidence type="ECO:0000259" key="6">
    <source>
        <dbReference type="Pfam" id="PF00931"/>
    </source>
</evidence>
<protein>
    <recommendedName>
        <fullName evidence="12">NB-ARC domain-containing protein</fullName>
    </recommendedName>
</protein>
<feature type="domain" description="Disease resistance N-terminal" evidence="7">
    <location>
        <begin position="20"/>
        <end position="79"/>
    </location>
</feature>
<organism evidence="10 11">
    <name type="scientific">Oryza rufipogon</name>
    <name type="common">Brownbeard rice</name>
    <name type="synonym">Asian wild rice</name>
    <dbReference type="NCBI Taxonomy" id="4529"/>
    <lineage>
        <taxon>Eukaryota</taxon>
        <taxon>Viridiplantae</taxon>
        <taxon>Streptophyta</taxon>
        <taxon>Embryophyta</taxon>
        <taxon>Tracheophyta</taxon>
        <taxon>Spermatophyta</taxon>
        <taxon>Magnoliopsida</taxon>
        <taxon>Liliopsida</taxon>
        <taxon>Poales</taxon>
        <taxon>Poaceae</taxon>
        <taxon>BOP clade</taxon>
        <taxon>Oryzoideae</taxon>
        <taxon>Oryzeae</taxon>
        <taxon>Oryzinae</taxon>
        <taxon>Oryza</taxon>
    </lineage>
</organism>
<comment type="similarity">
    <text evidence="1">Belongs to the disease resistance NB-LRR family.</text>
</comment>
<reference evidence="10" key="2">
    <citation type="submission" date="2015-06" db="UniProtKB">
        <authorList>
            <consortium name="EnsemblPlants"/>
        </authorList>
    </citation>
    <scope>IDENTIFICATION</scope>
</reference>